<dbReference type="InterPro" id="IPR009875">
    <property type="entry name" value="PilZ_domain"/>
</dbReference>
<gene>
    <name evidence="2" type="ORF">NSJP_1709</name>
</gene>
<dbReference type="KEGG" id="nja:NSJP_1709"/>
<dbReference type="STRING" id="1325564.NSJP_1709"/>
<dbReference type="Pfam" id="PF07238">
    <property type="entry name" value="PilZ"/>
    <property type="match status" value="1"/>
</dbReference>
<dbReference type="SUPFAM" id="SSF141371">
    <property type="entry name" value="PilZ domain-like"/>
    <property type="match status" value="1"/>
</dbReference>
<dbReference type="AlphaFoldDB" id="A0A1W1I4L6"/>
<dbReference type="Gene3D" id="2.40.10.220">
    <property type="entry name" value="predicted glycosyltransferase like domains"/>
    <property type="match status" value="1"/>
</dbReference>
<dbReference type="OrthoDB" id="9797596at2"/>
<name>A0A1W1I4L6_9BACT</name>
<evidence type="ECO:0000313" key="3">
    <source>
        <dbReference type="Proteomes" id="UP000192042"/>
    </source>
</evidence>
<evidence type="ECO:0000259" key="1">
    <source>
        <dbReference type="Pfam" id="PF07238"/>
    </source>
</evidence>
<organism evidence="2 3">
    <name type="scientific">Nitrospira japonica</name>
    <dbReference type="NCBI Taxonomy" id="1325564"/>
    <lineage>
        <taxon>Bacteria</taxon>
        <taxon>Pseudomonadati</taxon>
        <taxon>Nitrospirota</taxon>
        <taxon>Nitrospiria</taxon>
        <taxon>Nitrospirales</taxon>
        <taxon>Nitrospiraceae</taxon>
        <taxon>Nitrospira</taxon>
    </lineage>
</organism>
<dbReference type="Proteomes" id="UP000192042">
    <property type="component" value="Chromosome I"/>
</dbReference>
<dbReference type="EMBL" id="LT828648">
    <property type="protein sequence ID" value="SLM47881.1"/>
    <property type="molecule type" value="Genomic_DNA"/>
</dbReference>
<feature type="domain" description="PilZ" evidence="1">
    <location>
        <begin position="20"/>
        <end position="119"/>
    </location>
</feature>
<dbReference type="RefSeq" id="WP_080886349.1">
    <property type="nucleotide sequence ID" value="NZ_LT828648.1"/>
</dbReference>
<sequence length="138" mass="15318">MKQRVVDLGIDVKEAYTPLDRRYAERASLRIPVLYASADGSSLLKAEGLLTDLSKSGCNIEGTVSPPVGSRITLFLYLADGQPPLCLTDVTIPRVKGLAFAAEFPDLMPEERKRIQQLIWRHVTFSASRQTRAGFRIV</sequence>
<protein>
    <recommendedName>
        <fullName evidence="1">PilZ domain-containing protein</fullName>
    </recommendedName>
</protein>
<proteinExistence type="predicted"/>
<dbReference type="GO" id="GO:0035438">
    <property type="term" value="F:cyclic-di-GMP binding"/>
    <property type="evidence" value="ECO:0007669"/>
    <property type="project" value="InterPro"/>
</dbReference>
<accession>A0A1W1I4L6</accession>
<evidence type="ECO:0000313" key="2">
    <source>
        <dbReference type="EMBL" id="SLM47881.1"/>
    </source>
</evidence>
<keyword evidence="3" id="KW-1185">Reference proteome</keyword>
<reference evidence="2 3" key="1">
    <citation type="submission" date="2017-03" db="EMBL/GenBank/DDBJ databases">
        <authorList>
            <person name="Afonso C.L."/>
            <person name="Miller P.J."/>
            <person name="Scott M.A."/>
            <person name="Spackman E."/>
            <person name="Goraichik I."/>
            <person name="Dimitrov K.M."/>
            <person name="Suarez D.L."/>
            <person name="Swayne D.E."/>
        </authorList>
    </citation>
    <scope>NUCLEOTIDE SEQUENCE [LARGE SCALE GENOMIC DNA]</scope>
    <source>
        <strain evidence="2">Genome sequencing of Nitrospira japonica strain NJ11</strain>
    </source>
</reference>